<dbReference type="CDD" id="cd06327">
    <property type="entry name" value="PBP1_SBP-like"/>
    <property type="match status" value="1"/>
</dbReference>
<evidence type="ECO:0000259" key="4">
    <source>
        <dbReference type="Pfam" id="PF13458"/>
    </source>
</evidence>
<comment type="similarity">
    <text evidence="1">Belongs to the leucine-binding protein family.</text>
</comment>
<dbReference type="InterPro" id="IPR028082">
    <property type="entry name" value="Peripla_BP_I"/>
</dbReference>
<accession>A0ABW7H214</accession>
<sequence>MKKTLIAATLATLGLGAQAQISGDVIKIGFLTDMSSVYADIDGAGGVEAIKMAIADMKGMAAGKKVEIIFADHQNKADVASAKAREWIDTQGLDLLIGGTNSGANLAMATVAAEKKRPFISIGAGSSALTNANCTPYTIHYAYDTVALANGTGGAVTKAGGKNWYFLTADYAFGQALQADTTAVVQKNGGTVKGAVKHPLNASDFSSFLLQAQGSGAQILGLANAGGDTINAIKAANEFGITKGMKLAGLLMFINDVHSLGLKTTEGMYLTDSWYWNQTPEARAWSRRFFEKMKRMPSSLQAADYSAVTHYLKAVDTLKTDDADKVIAQMKATPINDFYTKGTIRKEDGRGIHDMFLMQVKSQKESTEPWDYYKVVAKIPGEEAFTKLADSKCPLVKK</sequence>
<organism evidence="5 6">
    <name type="scientific">Pelomonas baiyunensis</name>
    <dbReference type="NCBI Taxonomy" id="3299026"/>
    <lineage>
        <taxon>Bacteria</taxon>
        <taxon>Pseudomonadati</taxon>
        <taxon>Pseudomonadota</taxon>
        <taxon>Betaproteobacteria</taxon>
        <taxon>Burkholderiales</taxon>
        <taxon>Sphaerotilaceae</taxon>
        <taxon>Roseateles</taxon>
    </lineage>
</organism>
<reference evidence="5 6" key="1">
    <citation type="submission" date="2024-08" db="EMBL/GenBank/DDBJ databases">
        <authorList>
            <person name="Lu H."/>
        </authorList>
    </citation>
    <scope>NUCLEOTIDE SEQUENCE [LARGE SCALE GENOMIC DNA]</scope>
    <source>
        <strain evidence="5 6">BYS87W</strain>
    </source>
</reference>
<gene>
    <name evidence="5" type="ORF">ACG01O_16710</name>
</gene>
<evidence type="ECO:0000256" key="2">
    <source>
        <dbReference type="ARBA" id="ARBA00022729"/>
    </source>
</evidence>
<dbReference type="InterPro" id="IPR028081">
    <property type="entry name" value="Leu-bd"/>
</dbReference>
<dbReference type="RefSeq" id="WP_394386309.1">
    <property type="nucleotide sequence ID" value="NZ_JBIGIB010000004.1"/>
</dbReference>
<feature type="chain" id="PRO_5045498849" evidence="3">
    <location>
        <begin position="20"/>
        <end position="398"/>
    </location>
</feature>
<dbReference type="InterPro" id="IPR051010">
    <property type="entry name" value="BCAA_transport"/>
</dbReference>
<dbReference type="Pfam" id="PF13458">
    <property type="entry name" value="Peripla_BP_6"/>
    <property type="match status" value="1"/>
</dbReference>
<evidence type="ECO:0000313" key="5">
    <source>
        <dbReference type="EMBL" id="MFG6468271.1"/>
    </source>
</evidence>
<name>A0ABW7H214_9BURK</name>
<comment type="caution">
    <text evidence="5">The sequence shown here is derived from an EMBL/GenBank/DDBJ whole genome shotgun (WGS) entry which is preliminary data.</text>
</comment>
<feature type="signal peptide" evidence="3">
    <location>
        <begin position="1"/>
        <end position="19"/>
    </location>
</feature>
<dbReference type="PANTHER" id="PTHR30483:SF6">
    <property type="entry name" value="PERIPLASMIC BINDING PROTEIN OF ABC TRANSPORTER FOR NATURAL AMINO ACIDS"/>
    <property type="match status" value="1"/>
</dbReference>
<proteinExistence type="inferred from homology"/>
<dbReference type="EMBL" id="JBIGIB010000004">
    <property type="protein sequence ID" value="MFG6468271.1"/>
    <property type="molecule type" value="Genomic_DNA"/>
</dbReference>
<evidence type="ECO:0000313" key="6">
    <source>
        <dbReference type="Proteomes" id="UP001606303"/>
    </source>
</evidence>
<keyword evidence="6" id="KW-1185">Reference proteome</keyword>
<feature type="domain" description="Leucine-binding protein" evidence="4">
    <location>
        <begin position="26"/>
        <end position="363"/>
    </location>
</feature>
<dbReference type="Gene3D" id="3.40.50.2300">
    <property type="match status" value="2"/>
</dbReference>
<evidence type="ECO:0000256" key="3">
    <source>
        <dbReference type="SAM" id="SignalP"/>
    </source>
</evidence>
<keyword evidence="2 3" id="KW-0732">Signal</keyword>
<protein>
    <submittedName>
        <fullName evidence="5">ABC transporter substrate-binding protein</fullName>
    </submittedName>
</protein>
<dbReference type="PANTHER" id="PTHR30483">
    <property type="entry name" value="LEUCINE-SPECIFIC-BINDING PROTEIN"/>
    <property type="match status" value="1"/>
</dbReference>
<dbReference type="Proteomes" id="UP001606303">
    <property type="component" value="Unassembled WGS sequence"/>
</dbReference>
<dbReference type="SUPFAM" id="SSF53822">
    <property type="entry name" value="Periplasmic binding protein-like I"/>
    <property type="match status" value="1"/>
</dbReference>
<evidence type="ECO:0000256" key="1">
    <source>
        <dbReference type="ARBA" id="ARBA00010062"/>
    </source>
</evidence>